<feature type="domain" description="Cupin type-1" evidence="7">
    <location>
        <begin position="78"/>
        <end position="286"/>
    </location>
</feature>
<dbReference type="SMART" id="SM00835">
    <property type="entry name" value="Cupin_1"/>
    <property type="match status" value="2"/>
</dbReference>
<feature type="region of interest" description="Disordered" evidence="6">
    <location>
        <begin position="150"/>
        <end position="183"/>
    </location>
</feature>
<feature type="compositionally biased region" description="Polar residues" evidence="6">
    <location>
        <begin position="235"/>
        <end position="247"/>
    </location>
</feature>
<evidence type="ECO:0000256" key="1">
    <source>
        <dbReference type="ARBA" id="ARBA00007178"/>
    </source>
</evidence>
<dbReference type="Proteomes" id="UP001141253">
    <property type="component" value="Chromosome 16"/>
</dbReference>
<dbReference type="InterPro" id="IPR050253">
    <property type="entry name" value="Seed_Storage-Functional"/>
</dbReference>
<dbReference type="CDD" id="cd02243">
    <property type="entry name" value="cupin_11S_legumin_C"/>
    <property type="match status" value="1"/>
</dbReference>
<keyword evidence="4 5" id="KW-1015">Disulfide bond</keyword>
<evidence type="ECO:0000313" key="9">
    <source>
        <dbReference type="Proteomes" id="UP001141253"/>
    </source>
</evidence>
<dbReference type="InterPro" id="IPR006044">
    <property type="entry name" value="11S_seedstore_pln"/>
</dbReference>
<comment type="subunit">
    <text evidence="5">Hexamer; each subunit is composed of an acidic and a basic chain derived from a single precursor and linked by a disulfide bond.</text>
</comment>
<dbReference type="EMBL" id="JAPFFI010000027">
    <property type="protein sequence ID" value="KAJ6302459.1"/>
    <property type="molecule type" value="Genomic_DNA"/>
</dbReference>
<dbReference type="PRINTS" id="PR00439">
    <property type="entry name" value="11SGLOBULIN"/>
</dbReference>
<comment type="function">
    <text evidence="5">Seed storage protein.</text>
</comment>
<comment type="caution">
    <text evidence="8">The sequence shown here is derived from an EMBL/GenBank/DDBJ whole genome shotgun (WGS) entry which is preliminary data.</text>
</comment>
<dbReference type="InterPro" id="IPR022379">
    <property type="entry name" value="11S_seedstore_CS"/>
</dbReference>
<comment type="similarity">
    <text evidence="1 5">Belongs to the 11S seed storage protein (globulins) family.</text>
</comment>
<evidence type="ECO:0000256" key="5">
    <source>
        <dbReference type="RuleBase" id="RU003681"/>
    </source>
</evidence>
<evidence type="ECO:0000313" key="8">
    <source>
        <dbReference type="EMBL" id="KAJ6302459.1"/>
    </source>
</evidence>
<sequence>MVSEEGATHARNIWKFGRTHCNEMSVNCGPSARNREELGVSVRQKPNCFKEQVTSQRGQQQQGKRRSQQQNECQFDRIKALEPARRIKSEAGVTEIWDENDQQFQCAGVVVMRHTIKQQGLLLPSYSNTPKFIYVDQGRGFHGAAIPGCPETFQSSGQNSRDRRESSEDQQQKDQHQKVRQVREGDVVALPAGVADWFYNNGDSPLVLVQLLDTSNAANQLDQDFRKFFLAGNPQQELQSQRSSNQRGQHEGESRRGQQERYRNLFGGFDERLLAEAFNVDTKLVRRMKNENDNRGIIVQVQHELQVVSPQESREEEEREREHQRRQGGGSNGLEESFCTARLKHNINNPEDADVFNPQAGRLTTVNSLNLPILRHIQLSAQRGVLYPNAMMTPNWNINAHSICYITRGSGRIQIVGDNGQAVFDGQVREGQVITAPQNFAVVKKAGSQGLEWVSFKTNDNAQISQMAGRVSVIRAIPEDVLANAFQISREDARKLKNNRDEVSVFSSSQESRRGRD</sequence>
<reference evidence="8" key="2">
    <citation type="journal article" date="2023" name="Int. J. Mol. Sci.">
        <title>De Novo Assembly and Annotation of 11 Diverse Shrub Willow (Salix) Genomes Reveals Novel Gene Organization in Sex-Linked Regions.</title>
        <authorList>
            <person name="Hyden B."/>
            <person name="Feng K."/>
            <person name="Yates T.B."/>
            <person name="Jawdy S."/>
            <person name="Cereghino C."/>
            <person name="Smart L.B."/>
            <person name="Muchero W."/>
        </authorList>
    </citation>
    <scope>NUCLEOTIDE SEQUENCE</scope>
    <source>
        <tissue evidence="8">Shoot tip</tissue>
    </source>
</reference>
<dbReference type="InterPro" id="IPR014710">
    <property type="entry name" value="RmlC-like_jellyroll"/>
</dbReference>
<keyword evidence="3 5" id="KW-0708">Seed storage protein</keyword>
<name>A0ABQ8ZKS0_9ROSI</name>
<accession>A0ABQ8ZKS0</accession>
<dbReference type="PANTHER" id="PTHR31189">
    <property type="entry name" value="OS03G0336100 PROTEIN-RELATED"/>
    <property type="match status" value="1"/>
</dbReference>
<feature type="compositionally biased region" description="Basic and acidic residues" evidence="6">
    <location>
        <begin position="160"/>
        <end position="183"/>
    </location>
</feature>
<evidence type="ECO:0000256" key="4">
    <source>
        <dbReference type="ARBA" id="ARBA00023157"/>
    </source>
</evidence>
<protein>
    <recommendedName>
        <fullName evidence="7">Cupin type-1 domain-containing protein</fullName>
    </recommendedName>
</protein>
<feature type="region of interest" description="Disordered" evidence="6">
    <location>
        <begin position="302"/>
        <end position="335"/>
    </location>
</feature>
<dbReference type="Pfam" id="PF00190">
    <property type="entry name" value="Cupin_1"/>
    <property type="match status" value="2"/>
</dbReference>
<dbReference type="SUPFAM" id="SSF51182">
    <property type="entry name" value="RmlC-like cupins"/>
    <property type="match status" value="1"/>
</dbReference>
<reference evidence="8" key="1">
    <citation type="submission" date="2022-10" db="EMBL/GenBank/DDBJ databases">
        <authorList>
            <person name="Hyden B.L."/>
            <person name="Feng K."/>
            <person name="Yates T."/>
            <person name="Jawdy S."/>
            <person name="Smart L.B."/>
            <person name="Muchero W."/>
        </authorList>
    </citation>
    <scope>NUCLEOTIDE SEQUENCE</scope>
    <source>
        <tissue evidence="8">Shoot tip</tissue>
    </source>
</reference>
<gene>
    <name evidence="8" type="ORF">OIU77_016532</name>
</gene>
<keyword evidence="2 5" id="KW-0758">Storage protein</keyword>
<keyword evidence="9" id="KW-1185">Reference proteome</keyword>
<feature type="region of interest" description="Disordered" evidence="6">
    <location>
        <begin position="235"/>
        <end position="260"/>
    </location>
</feature>
<evidence type="ECO:0000259" key="7">
    <source>
        <dbReference type="SMART" id="SM00835"/>
    </source>
</evidence>
<feature type="region of interest" description="Disordered" evidence="6">
    <location>
        <begin position="49"/>
        <end position="72"/>
    </location>
</feature>
<dbReference type="InterPro" id="IPR011051">
    <property type="entry name" value="RmlC_Cupin_sf"/>
</dbReference>
<feature type="domain" description="Cupin type-1" evidence="7">
    <location>
        <begin position="345"/>
        <end position="494"/>
    </location>
</feature>
<dbReference type="PROSITE" id="PS00305">
    <property type="entry name" value="11S_SEED_STORAGE"/>
    <property type="match status" value="1"/>
</dbReference>
<evidence type="ECO:0000256" key="3">
    <source>
        <dbReference type="ARBA" id="ARBA00023129"/>
    </source>
</evidence>
<dbReference type="PANTHER" id="PTHR31189:SF48">
    <property type="entry name" value="LEGUMIN B"/>
    <property type="match status" value="1"/>
</dbReference>
<dbReference type="InterPro" id="IPR006045">
    <property type="entry name" value="Cupin_1"/>
</dbReference>
<evidence type="ECO:0000256" key="2">
    <source>
        <dbReference type="ARBA" id="ARBA00022761"/>
    </source>
</evidence>
<proteinExistence type="inferred from homology"/>
<evidence type="ECO:0000256" key="6">
    <source>
        <dbReference type="SAM" id="MobiDB-lite"/>
    </source>
</evidence>
<dbReference type="CDD" id="cd02242">
    <property type="entry name" value="cupin_11S_legumin_N"/>
    <property type="match status" value="1"/>
</dbReference>
<dbReference type="Gene3D" id="2.60.120.10">
    <property type="entry name" value="Jelly Rolls"/>
    <property type="match status" value="2"/>
</dbReference>
<feature type="compositionally biased region" description="Basic and acidic residues" evidence="6">
    <location>
        <begin position="248"/>
        <end position="260"/>
    </location>
</feature>
<organism evidence="8 9">
    <name type="scientific">Salix suchowensis</name>
    <dbReference type="NCBI Taxonomy" id="1278906"/>
    <lineage>
        <taxon>Eukaryota</taxon>
        <taxon>Viridiplantae</taxon>
        <taxon>Streptophyta</taxon>
        <taxon>Embryophyta</taxon>
        <taxon>Tracheophyta</taxon>
        <taxon>Spermatophyta</taxon>
        <taxon>Magnoliopsida</taxon>
        <taxon>eudicotyledons</taxon>
        <taxon>Gunneridae</taxon>
        <taxon>Pentapetalae</taxon>
        <taxon>rosids</taxon>
        <taxon>fabids</taxon>
        <taxon>Malpighiales</taxon>
        <taxon>Salicaceae</taxon>
        <taxon>Saliceae</taxon>
        <taxon>Salix</taxon>
    </lineage>
</organism>